<dbReference type="Proteomes" id="UP000070260">
    <property type="component" value="Chromosome"/>
</dbReference>
<dbReference type="RefSeq" id="WP_061428060.1">
    <property type="nucleotide sequence ID" value="NZ_CATNZO010000001.1"/>
</dbReference>
<organism evidence="1 2">
    <name type="scientific">Clostridium perfringens</name>
    <dbReference type="NCBI Taxonomy" id="1502"/>
    <lineage>
        <taxon>Bacteria</taxon>
        <taxon>Bacillati</taxon>
        <taxon>Bacillota</taxon>
        <taxon>Clostridia</taxon>
        <taxon>Eubacteriales</taxon>
        <taxon>Clostridiaceae</taxon>
        <taxon>Clostridium</taxon>
    </lineage>
</organism>
<dbReference type="EMBL" id="CP010994">
    <property type="protein sequence ID" value="AMN35734.1"/>
    <property type="molecule type" value="Genomic_DNA"/>
</dbReference>
<dbReference type="AlphaFoldDB" id="A0A127EIG1"/>
<evidence type="ECO:0000313" key="2">
    <source>
        <dbReference type="Proteomes" id="UP000070260"/>
    </source>
</evidence>
<sequence>MQKILSGILTDRLLNLGSVNKGDSVKLILDLTNLGVDLNECTFKLINDKHVQETGFNVIGNELEIDLDFEFTFNVQIVDFVLEVTSMTGKITTDKFFMLVNPINSSEEIKGRKPFAMYLLEKSGESVIDCGEGIYKLEIELIQRTCRNLYMQINDSDWMEIWELELKRNYEGFKIYNLRFKSIGDGDYTISLNGVK</sequence>
<proteinExistence type="predicted"/>
<protein>
    <submittedName>
        <fullName evidence="1">Uncharacterized protein</fullName>
    </submittedName>
</protein>
<gene>
    <name evidence="1" type="ORF">JFP838_08225</name>
</gene>
<reference evidence="1 2" key="1">
    <citation type="journal article" date="2016" name="PLoS ONE">
        <title>Plasmid Characterization and Chromosome Analysis of Two netF+ Clostridium perfringens Isolates Associated with Foal and Canine Necrotizing Enteritis.</title>
        <authorList>
            <person name="Mehdizadeh Gohari I."/>
            <person name="Kropinski A.M."/>
            <person name="Weese S.J."/>
            <person name="Parreira V.R."/>
            <person name="Whitehead A.E."/>
            <person name="Boerlin P."/>
            <person name="Prescott J.F."/>
        </authorList>
    </citation>
    <scope>NUCLEOTIDE SEQUENCE [LARGE SCALE GENOMIC DNA]</scope>
    <source>
        <strain evidence="1 2">JP838</strain>
    </source>
</reference>
<dbReference type="PATRIC" id="fig|1502.177.peg.1684"/>
<name>A0A127EIG1_CLOPF</name>
<evidence type="ECO:0000313" key="1">
    <source>
        <dbReference type="EMBL" id="AMN35734.1"/>
    </source>
</evidence>
<accession>A0A127EIG1</accession>